<dbReference type="GO" id="GO:0016491">
    <property type="term" value="F:oxidoreductase activity"/>
    <property type="evidence" value="ECO:0007669"/>
    <property type="project" value="UniProtKB-KW"/>
</dbReference>
<feature type="domain" description="Fe2OG dioxygenase" evidence="2">
    <location>
        <begin position="129"/>
        <end position="231"/>
    </location>
</feature>
<name>A0AAV1ECX8_OLDCO</name>
<dbReference type="InterPro" id="IPR027443">
    <property type="entry name" value="IPNS-like_sf"/>
</dbReference>
<protein>
    <submittedName>
        <fullName evidence="3">OLC1v1018839C1</fullName>
    </submittedName>
</protein>
<evidence type="ECO:0000313" key="3">
    <source>
        <dbReference type="EMBL" id="CAI9117443.1"/>
    </source>
</evidence>
<dbReference type="Gene3D" id="2.60.120.330">
    <property type="entry name" value="B-lactam Antibiotic, Isopenicillin N Synthase, Chain"/>
    <property type="match status" value="1"/>
</dbReference>
<keyword evidence="4" id="KW-1185">Reference proteome</keyword>
<sequence length="266" mass="30465">MQGYAGHHQLDASLDLSTICEHLKFSRQIFKSIFKFWMIIQTKLHTAYQNKLIGVINTSHPVKQAPLKTDSISNLQINGSCNIIKGNCYKEIVESYTKEVSKLEKTVMRMIFERSGVKEFHEQYYQSCSNFLALIKHRPPQSNEELGGVQEHTDPTFITLIQQNQISGFEIKSKDGSWISVGLPPSSFLVRAGDALLAWSNGRVRSTLHRVRRNSRETTRLSIALASYYNGMIQIPEELVDEEHPLKFKPFTTWDSFISLSRALQR</sequence>
<dbReference type="InterPro" id="IPR044861">
    <property type="entry name" value="IPNS-like_FE2OG_OXY"/>
</dbReference>
<dbReference type="Proteomes" id="UP001161247">
    <property type="component" value="Chromosome 9"/>
</dbReference>
<evidence type="ECO:0000313" key="4">
    <source>
        <dbReference type="Proteomes" id="UP001161247"/>
    </source>
</evidence>
<dbReference type="PROSITE" id="PS51471">
    <property type="entry name" value="FE2OG_OXY"/>
    <property type="match status" value="1"/>
</dbReference>
<accession>A0AAV1ECX8</accession>
<dbReference type="PANTHER" id="PTHR47990">
    <property type="entry name" value="2-OXOGLUTARATE (2OG) AND FE(II)-DEPENDENT OXYGENASE SUPERFAMILY PROTEIN-RELATED"/>
    <property type="match status" value="1"/>
</dbReference>
<dbReference type="EMBL" id="OX459126">
    <property type="protein sequence ID" value="CAI9117443.1"/>
    <property type="molecule type" value="Genomic_DNA"/>
</dbReference>
<keyword evidence="1" id="KW-0479">Metal-binding</keyword>
<proteinExistence type="inferred from homology"/>
<organism evidence="3 4">
    <name type="scientific">Oldenlandia corymbosa var. corymbosa</name>
    <dbReference type="NCBI Taxonomy" id="529605"/>
    <lineage>
        <taxon>Eukaryota</taxon>
        <taxon>Viridiplantae</taxon>
        <taxon>Streptophyta</taxon>
        <taxon>Embryophyta</taxon>
        <taxon>Tracheophyta</taxon>
        <taxon>Spermatophyta</taxon>
        <taxon>Magnoliopsida</taxon>
        <taxon>eudicotyledons</taxon>
        <taxon>Gunneridae</taxon>
        <taxon>Pentapetalae</taxon>
        <taxon>asterids</taxon>
        <taxon>lamiids</taxon>
        <taxon>Gentianales</taxon>
        <taxon>Rubiaceae</taxon>
        <taxon>Rubioideae</taxon>
        <taxon>Spermacoceae</taxon>
        <taxon>Hedyotis-Oldenlandia complex</taxon>
        <taxon>Oldenlandia</taxon>
    </lineage>
</organism>
<dbReference type="SUPFAM" id="SSF51197">
    <property type="entry name" value="Clavaminate synthase-like"/>
    <property type="match status" value="1"/>
</dbReference>
<evidence type="ECO:0000259" key="2">
    <source>
        <dbReference type="PROSITE" id="PS51471"/>
    </source>
</evidence>
<reference evidence="3" key="1">
    <citation type="submission" date="2023-03" db="EMBL/GenBank/DDBJ databases">
        <authorList>
            <person name="Julca I."/>
        </authorList>
    </citation>
    <scope>NUCLEOTIDE SEQUENCE</scope>
</reference>
<keyword evidence="1" id="KW-0408">Iron</keyword>
<dbReference type="Pfam" id="PF03171">
    <property type="entry name" value="2OG-FeII_Oxy"/>
    <property type="match status" value="1"/>
</dbReference>
<gene>
    <name evidence="3" type="ORF">OLC1_LOCUS23502</name>
</gene>
<dbReference type="GO" id="GO:0046872">
    <property type="term" value="F:metal ion binding"/>
    <property type="evidence" value="ECO:0007669"/>
    <property type="project" value="UniProtKB-KW"/>
</dbReference>
<keyword evidence="1" id="KW-0560">Oxidoreductase</keyword>
<evidence type="ECO:0000256" key="1">
    <source>
        <dbReference type="RuleBase" id="RU003682"/>
    </source>
</evidence>
<comment type="similarity">
    <text evidence="1">Belongs to the iron/ascorbate-dependent oxidoreductase family.</text>
</comment>
<dbReference type="InterPro" id="IPR005123">
    <property type="entry name" value="Oxoglu/Fe-dep_dioxygenase_dom"/>
</dbReference>
<dbReference type="InterPro" id="IPR050231">
    <property type="entry name" value="Iron_ascorbate_oxido_reductase"/>
</dbReference>
<dbReference type="AlphaFoldDB" id="A0AAV1ECX8"/>